<dbReference type="EMBL" id="BAAAMU010000077">
    <property type="protein sequence ID" value="GAA1666819.1"/>
    <property type="molecule type" value="Genomic_DNA"/>
</dbReference>
<protein>
    <submittedName>
        <fullName evidence="1">Uncharacterized protein</fullName>
    </submittedName>
</protein>
<gene>
    <name evidence="1" type="ORF">GCM10009733_075440</name>
</gene>
<organism evidence="1 2">
    <name type="scientific">Nonomuraea maheshkhaliensis</name>
    <dbReference type="NCBI Taxonomy" id="419590"/>
    <lineage>
        <taxon>Bacteria</taxon>
        <taxon>Bacillati</taxon>
        <taxon>Actinomycetota</taxon>
        <taxon>Actinomycetes</taxon>
        <taxon>Streptosporangiales</taxon>
        <taxon>Streptosporangiaceae</taxon>
        <taxon>Nonomuraea</taxon>
    </lineage>
</organism>
<name>A0ABP4S3J2_9ACTN</name>
<accession>A0ABP4S3J2</accession>
<evidence type="ECO:0000313" key="2">
    <source>
        <dbReference type="Proteomes" id="UP001500064"/>
    </source>
</evidence>
<dbReference type="Proteomes" id="UP001500064">
    <property type="component" value="Unassembled WGS sequence"/>
</dbReference>
<reference evidence="2" key="1">
    <citation type="journal article" date="2019" name="Int. J. Syst. Evol. Microbiol.">
        <title>The Global Catalogue of Microorganisms (GCM) 10K type strain sequencing project: providing services to taxonomists for standard genome sequencing and annotation.</title>
        <authorList>
            <consortium name="The Broad Institute Genomics Platform"/>
            <consortium name="The Broad Institute Genome Sequencing Center for Infectious Disease"/>
            <person name="Wu L."/>
            <person name="Ma J."/>
        </authorList>
    </citation>
    <scope>NUCLEOTIDE SEQUENCE [LARGE SCALE GENOMIC DNA]</scope>
    <source>
        <strain evidence="2">JCM 13929</strain>
    </source>
</reference>
<evidence type="ECO:0000313" key="1">
    <source>
        <dbReference type="EMBL" id="GAA1666819.1"/>
    </source>
</evidence>
<keyword evidence="2" id="KW-1185">Reference proteome</keyword>
<proteinExistence type="predicted"/>
<comment type="caution">
    <text evidence="1">The sequence shown here is derived from an EMBL/GenBank/DDBJ whole genome shotgun (WGS) entry which is preliminary data.</text>
</comment>
<sequence>MRTPTARLPKIGYPALYRTLGLAVAGLYDLVDALVDPYADPRSHVSLFPEKSQWELLTAAGLSGDFQAA</sequence>